<organism evidence="2 3">
    <name type="scientific">Blyttiomyces helicus</name>
    <dbReference type="NCBI Taxonomy" id="388810"/>
    <lineage>
        <taxon>Eukaryota</taxon>
        <taxon>Fungi</taxon>
        <taxon>Fungi incertae sedis</taxon>
        <taxon>Chytridiomycota</taxon>
        <taxon>Chytridiomycota incertae sedis</taxon>
        <taxon>Chytridiomycetes</taxon>
        <taxon>Chytridiomycetes incertae sedis</taxon>
        <taxon>Blyttiomyces</taxon>
    </lineage>
</organism>
<dbReference type="EMBL" id="KZ994400">
    <property type="protein sequence ID" value="RKO93040.1"/>
    <property type="molecule type" value="Genomic_DNA"/>
</dbReference>
<dbReference type="OrthoDB" id="3649107at2759"/>
<proteinExistence type="predicted"/>
<feature type="compositionally biased region" description="Polar residues" evidence="1">
    <location>
        <begin position="181"/>
        <end position="194"/>
    </location>
</feature>
<dbReference type="Proteomes" id="UP000269721">
    <property type="component" value="Unassembled WGS sequence"/>
</dbReference>
<evidence type="ECO:0000313" key="3">
    <source>
        <dbReference type="Proteomes" id="UP000269721"/>
    </source>
</evidence>
<feature type="region of interest" description="Disordered" evidence="1">
    <location>
        <begin position="178"/>
        <end position="203"/>
    </location>
</feature>
<evidence type="ECO:0000313" key="2">
    <source>
        <dbReference type="EMBL" id="RKO93040.1"/>
    </source>
</evidence>
<evidence type="ECO:0000256" key="1">
    <source>
        <dbReference type="SAM" id="MobiDB-lite"/>
    </source>
</evidence>
<dbReference type="AlphaFoldDB" id="A0A4P9WP85"/>
<protein>
    <submittedName>
        <fullName evidence="2">Uncharacterized protein</fullName>
    </submittedName>
</protein>
<reference evidence="3" key="1">
    <citation type="journal article" date="2018" name="Nat. Microbiol.">
        <title>Leveraging single-cell genomics to expand the fungal tree of life.</title>
        <authorList>
            <person name="Ahrendt S.R."/>
            <person name="Quandt C.A."/>
            <person name="Ciobanu D."/>
            <person name="Clum A."/>
            <person name="Salamov A."/>
            <person name="Andreopoulos B."/>
            <person name="Cheng J.F."/>
            <person name="Woyke T."/>
            <person name="Pelin A."/>
            <person name="Henrissat B."/>
            <person name="Reynolds N.K."/>
            <person name="Benny G.L."/>
            <person name="Smith M.E."/>
            <person name="James T.Y."/>
            <person name="Grigoriev I.V."/>
        </authorList>
    </citation>
    <scope>NUCLEOTIDE SEQUENCE [LARGE SCALE GENOMIC DNA]</scope>
</reference>
<name>A0A4P9WP85_9FUNG</name>
<sequence length="287" mass="30939">MVVDLAASGLFTTKEIARYTAAEAAINCRPTKPAVLPSSADADRRRRRIRARLGSRPPCVPHGGPLAAVKSKRRAIAFAESATPAERLEKVFYDDGYQRAGELLDNSLADLRENHVLNESGVVRDPAFSHKHIIVKCGVPFGPLATGSVEHLRLVKDRIIERAMHSALHVMAAGYRRRTGHSGSNTAATANGSITAPRPARRAPGCSTVLRAGRRACSLPAISVVEVQGPVPHREGRWLVANIGAESGHDISVHADKLFLVMTNDEREELLQESDVHLGGGEASERP</sequence>
<gene>
    <name evidence="2" type="ORF">BDK51DRAFT_43129</name>
</gene>
<keyword evidence="3" id="KW-1185">Reference proteome</keyword>
<accession>A0A4P9WP85</accession>